<evidence type="ECO:0000313" key="14">
    <source>
        <dbReference type="Proteomes" id="UP000199391"/>
    </source>
</evidence>
<keyword evidence="9" id="KW-0472">Membrane</keyword>
<dbReference type="Pfam" id="PF13609">
    <property type="entry name" value="Porin_4"/>
    <property type="match status" value="1"/>
</dbReference>
<dbReference type="Gene3D" id="2.40.160.10">
    <property type="entry name" value="Porin"/>
    <property type="match status" value="1"/>
</dbReference>
<comment type="subcellular location">
    <subcellularLocation>
        <location evidence="1">Cell outer membrane</location>
        <topology evidence="1">Multi-pass membrane protein</topology>
    </subcellularLocation>
</comment>
<dbReference type="PRINTS" id="PR00184">
    <property type="entry name" value="NEISSPPORIN"/>
</dbReference>
<keyword evidence="8" id="KW-0626">Porin</keyword>
<dbReference type="EMBL" id="FPBO01000033">
    <property type="protein sequence ID" value="SFV11094.1"/>
    <property type="molecule type" value="Genomic_DNA"/>
</dbReference>
<evidence type="ECO:0000313" key="13">
    <source>
        <dbReference type="EMBL" id="SFV11094.1"/>
    </source>
</evidence>
<dbReference type="PANTHER" id="PTHR34501">
    <property type="entry name" value="PROTEIN YDDL-RELATED"/>
    <property type="match status" value="1"/>
</dbReference>
<proteinExistence type="predicted"/>
<gene>
    <name evidence="13" type="ORF">SAMN05216552_103330</name>
</gene>
<dbReference type="PRINTS" id="PR00182">
    <property type="entry name" value="ECOLNEIPORIN"/>
</dbReference>
<keyword evidence="6 11" id="KW-0732">Signal</keyword>
<organism evidence="13 14">
    <name type="scientific">Pseudoduganella namucuonensis</name>
    <dbReference type="NCBI Taxonomy" id="1035707"/>
    <lineage>
        <taxon>Bacteria</taxon>
        <taxon>Pseudomonadati</taxon>
        <taxon>Pseudomonadota</taxon>
        <taxon>Betaproteobacteria</taxon>
        <taxon>Burkholderiales</taxon>
        <taxon>Oxalobacteraceae</taxon>
        <taxon>Telluria group</taxon>
        <taxon>Pseudoduganella</taxon>
    </lineage>
</organism>
<keyword evidence="3" id="KW-0813">Transport</keyword>
<dbReference type="STRING" id="1035707.SAMN05216552_103330"/>
<evidence type="ECO:0000256" key="9">
    <source>
        <dbReference type="ARBA" id="ARBA00023136"/>
    </source>
</evidence>
<feature type="domain" description="Porin" evidence="12">
    <location>
        <begin position="8"/>
        <end position="304"/>
    </location>
</feature>
<dbReference type="CDD" id="cd00342">
    <property type="entry name" value="gram_neg_porins"/>
    <property type="match status" value="1"/>
</dbReference>
<dbReference type="InterPro" id="IPR001702">
    <property type="entry name" value="Porin_Gram-ve"/>
</dbReference>
<dbReference type="RefSeq" id="WP_093558660.1">
    <property type="nucleotide sequence ID" value="NZ_FPBO01000033.1"/>
</dbReference>
<dbReference type="OrthoDB" id="5289162at2"/>
<dbReference type="GO" id="GO:0015288">
    <property type="term" value="F:porin activity"/>
    <property type="evidence" value="ECO:0007669"/>
    <property type="project" value="UniProtKB-KW"/>
</dbReference>
<dbReference type="InterPro" id="IPR050298">
    <property type="entry name" value="Gram-neg_bact_OMP"/>
</dbReference>
<keyword evidence="10" id="KW-0998">Cell outer membrane</keyword>
<evidence type="ECO:0000259" key="12">
    <source>
        <dbReference type="Pfam" id="PF13609"/>
    </source>
</evidence>
<reference evidence="14" key="1">
    <citation type="submission" date="2016-10" db="EMBL/GenBank/DDBJ databases">
        <authorList>
            <person name="Varghese N."/>
            <person name="Submissions S."/>
        </authorList>
    </citation>
    <scope>NUCLEOTIDE SEQUENCE [LARGE SCALE GENOMIC DNA]</scope>
    <source>
        <strain evidence="14">CGMCC 1.11014</strain>
    </source>
</reference>
<dbReference type="InterPro" id="IPR033900">
    <property type="entry name" value="Gram_neg_porin_domain"/>
</dbReference>
<accession>A0A1I7LN59</accession>
<keyword evidence="4" id="KW-1134">Transmembrane beta strand</keyword>
<evidence type="ECO:0000256" key="7">
    <source>
        <dbReference type="ARBA" id="ARBA00023065"/>
    </source>
</evidence>
<keyword evidence="14" id="KW-1185">Reference proteome</keyword>
<evidence type="ECO:0000256" key="5">
    <source>
        <dbReference type="ARBA" id="ARBA00022692"/>
    </source>
</evidence>
<protein>
    <submittedName>
        <fullName evidence="13">Outer membrane protein (Porin)</fullName>
    </submittedName>
</protein>
<evidence type="ECO:0000256" key="6">
    <source>
        <dbReference type="ARBA" id="ARBA00022729"/>
    </source>
</evidence>
<dbReference type="GO" id="GO:0009279">
    <property type="term" value="C:cell outer membrane"/>
    <property type="evidence" value="ECO:0007669"/>
    <property type="project" value="UniProtKB-SubCell"/>
</dbReference>
<feature type="signal peptide" evidence="11">
    <location>
        <begin position="1"/>
        <end position="20"/>
    </location>
</feature>
<comment type="subunit">
    <text evidence="2">Homotrimer.</text>
</comment>
<evidence type="ECO:0000256" key="3">
    <source>
        <dbReference type="ARBA" id="ARBA00022448"/>
    </source>
</evidence>
<name>A0A1I7LN59_9BURK</name>
<evidence type="ECO:0000256" key="1">
    <source>
        <dbReference type="ARBA" id="ARBA00004571"/>
    </source>
</evidence>
<dbReference type="InterPro" id="IPR023614">
    <property type="entry name" value="Porin_dom_sf"/>
</dbReference>
<dbReference type="Proteomes" id="UP000199391">
    <property type="component" value="Unassembled WGS sequence"/>
</dbReference>
<evidence type="ECO:0000256" key="2">
    <source>
        <dbReference type="ARBA" id="ARBA00011233"/>
    </source>
</evidence>
<evidence type="ECO:0000256" key="10">
    <source>
        <dbReference type="ARBA" id="ARBA00023237"/>
    </source>
</evidence>
<keyword evidence="7" id="KW-0406">Ion transport</keyword>
<keyword evidence="5" id="KW-0812">Transmembrane</keyword>
<evidence type="ECO:0000256" key="8">
    <source>
        <dbReference type="ARBA" id="ARBA00023114"/>
    </source>
</evidence>
<evidence type="ECO:0000256" key="11">
    <source>
        <dbReference type="SAM" id="SignalP"/>
    </source>
</evidence>
<dbReference type="InterPro" id="IPR002299">
    <property type="entry name" value="Porin_Neis"/>
</dbReference>
<dbReference type="GO" id="GO:0034220">
    <property type="term" value="P:monoatomic ion transmembrane transport"/>
    <property type="evidence" value="ECO:0007669"/>
    <property type="project" value="InterPro"/>
</dbReference>
<dbReference type="AlphaFoldDB" id="A0A1I7LN59"/>
<sequence>MNKAIIAIATLGLLSGSAVAQSNIAIYGVADAGLVRETGGPAGGVTALASGVGSGSRIGFKGKEDLGGGTVALFVIENGYNIDTGAAAQGGLLFGRQAYVGLANQLGTVTLGRQTSPYYRALRDVADPFSTGWAGRADNIMANNTRLNNMVQYASPNLRGLVAELAVGFGETPGDSARNRAYSTAVSYANGPLTVALSWHQLQNATATDHAANTLLAAKYRVGVVEGNLGYAWNRGLGGADSTDLLLGVSVPFGGASKVFASYIRRDDDTAANRDASQWGVGYTYSLSKRTDLYAAYARISNRNGATFKVGNATGDGTGKTGLNLGVRHCF</sequence>
<evidence type="ECO:0000256" key="4">
    <source>
        <dbReference type="ARBA" id="ARBA00022452"/>
    </source>
</evidence>
<dbReference type="SUPFAM" id="SSF56935">
    <property type="entry name" value="Porins"/>
    <property type="match status" value="1"/>
</dbReference>
<dbReference type="PANTHER" id="PTHR34501:SF9">
    <property type="entry name" value="MAJOR OUTER MEMBRANE PROTEIN P.IA"/>
    <property type="match status" value="1"/>
</dbReference>
<feature type="chain" id="PRO_5011613708" evidence="11">
    <location>
        <begin position="21"/>
        <end position="331"/>
    </location>
</feature>
<dbReference type="GO" id="GO:0046930">
    <property type="term" value="C:pore complex"/>
    <property type="evidence" value="ECO:0007669"/>
    <property type="project" value="UniProtKB-KW"/>
</dbReference>